<feature type="region of interest" description="Disordered" evidence="5">
    <location>
        <begin position="1698"/>
        <end position="1720"/>
    </location>
</feature>
<dbReference type="PROSITE" id="PS51700">
    <property type="entry name" value="SEPARIN"/>
    <property type="match status" value="1"/>
</dbReference>
<feature type="compositionally biased region" description="Polar residues" evidence="5">
    <location>
        <begin position="229"/>
        <end position="238"/>
    </location>
</feature>
<organism evidence="7 8">
    <name type="scientific">Ceraceosorus bombacis</name>
    <dbReference type="NCBI Taxonomy" id="401625"/>
    <lineage>
        <taxon>Eukaryota</taxon>
        <taxon>Fungi</taxon>
        <taxon>Dikarya</taxon>
        <taxon>Basidiomycota</taxon>
        <taxon>Ustilaginomycotina</taxon>
        <taxon>Exobasidiomycetes</taxon>
        <taxon>Ceraceosorales</taxon>
        <taxon>Ceraceosoraceae</taxon>
        <taxon>Ceraceosorus</taxon>
    </lineage>
</organism>
<evidence type="ECO:0000256" key="3">
    <source>
        <dbReference type="ARBA" id="ARBA00022801"/>
    </source>
</evidence>
<dbReference type="GO" id="GO:0005634">
    <property type="term" value="C:nucleus"/>
    <property type="evidence" value="ECO:0007669"/>
    <property type="project" value="InterPro"/>
</dbReference>
<dbReference type="EMBL" id="CCYA01000248">
    <property type="protein sequence ID" value="CEH14747.1"/>
    <property type="molecule type" value="Genomic_DNA"/>
</dbReference>
<evidence type="ECO:0000256" key="4">
    <source>
        <dbReference type="ARBA" id="ARBA00022829"/>
    </source>
</evidence>
<keyword evidence="4" id="KW-0159">Chromosome partition</keyword>
<keyword evidence="8" id="KW-1185">Reference proteome</keyword>
<feature type="compositionally biased region" description="Basic and acidic residues" evidence="5">
    <location>
        <begin position="1004"/>
        <end position="1016"/>
    </location>
</feature>
<accession>A0A0P1BEY5</accession>
<evidence type="ECO:0000256" key="1">
    <source>
        <dbReference type="ARBA" id="ARBA00000451"/>
    </source>
</evidence>
<dbReference type="OrthoDB" id="10255632at2759"/>
<reference evidence="7 8" key="1">
    <citation type="submission" date="2014-09" db="EMBL/GenBank/DDBJ databases">
        <authorList>
            <person name="Magalhaes I.L.F."/>
            <person name="Oliveira U."/>
            <person name="Santos F.R."/>
            <person name="Vidigal T.H.D.A."/>
            <person name="Brescovit A.D."/>
            <person name="Santos A.J."/>
        </authorList>
    </citation>
    <scope>NUCLEOTIDE SEQUENCE [LARGE SCALE GENOMIC DNA]</scope>
</reference>
<dbReference type="EC" id="3.4.22.49" evidence="2"/>
<evidence type="ECO:0000256" key="5">
    <source>
        <dbReference type="SAM" id="MobiDB-lite"/>
    </source>
</evidence>
<feature type="domain" description="Peptidase C50" evidence="6">
    <location>
        <begin position="2059"/>
        <end position="2153"/>
    </location>
</feature>
<evidence type="ECO:0000313" key="7">
    <source>
        <dbReference type="EMBL" id="CEH14747.1"/>
    </source>
</evidence>
<dbReference type="GO" id="GO:0044732">
    <property type="term" value="C:mitotic spindle pole body"/>
    <property type="evidence" value="ECO:0007669"/>
    <property type="project" value="TreeGrafter"/>
</dbReference>
<feature type="region of interest" description="Disordered" evidence="5">
    <location>
        <begin position="1"/>
        <end position="59"/>
    </location>
</feature>
<dbReference type="GO" id="GO:0006508">
    <property type="term" value="P:proteolysis"/>
    <property type="evidence" value="ECO:0007669"/>
    <property type="project" value="InterPro"/>
</dbReference>
<dbReference type="GO" id="GO:0004197">
    <property type="term" value="F:cysteine-type endopeptidase activity"/>
    <property type="evidence" value="ECO:0007669"/>
    <property type="project" value="InterPro"/>
</dbReference>
<feature type="compositionally biased region" description="Low complexity" evidence="5">
    <location>
        <begin position="1274"/>
        <end position="1285"/>
    </location>
</feature>
<feature type="region of interest" description="Disordered" evidence="5">
    <location>
        <begin position="1431"/>
        <end position="1452"/>
    </location>
</feature>
<dbReference type="GO" id="GO:0051307">
    <property type="term" value="P:meiotic chromosome separation"/>
    <property type="evidence" value="ECO:0007669"/>
    <property type="project" value="TreeGrafter"/>
</dbReference>
<feature type="region of interest" description="Disordered" evidence="5">
    <location>
        <begin position="998"/>
        <end position="1055"/>
    </location>
</feature>
<comment type="catalytic activity">
    <reaction evidence="1">
        <text>All bonds known to be hydrolyzed by this endopeptidase have arginine in P1 and an acidic residue in P4. P6 is often occupied by an acidic residue or by a hydroxy-amino-acid residue, the phosphorylation of which enhances cleavage.</text>
        <dbReference type="EC" id="3.4.22.49"/>
    </reaction>
</comment>
<dbReference type="PANTHER" id="PTHR12792">
    <property type="entry name" value="EXTRA SPINDLE POLES 1-RELATED"/>
    <property type="match status" value="1"/>
</dbReference>
<proteinExistence type="predicted"/>
<evidence type="ECO:0000259" key="6">
    <source>
        <dbReference type="PROSITE" id="PS51700"/>
    </source>
</evidence>
<name>A0A0P1BEY5_9BASI</name>
<feature type="compositionally biased region" description="Low complexity" evidence="5">
    <location>
        <begin position="7"/>
        <end position="38"/>
    </location>
</feature>
<dbReference type="GO" id="GO:0072686">
    <property type="term" value="C:mitotic spindle"/>
    <property type="evidence" value="ECO:0007669"/>
    <property type="project" value="TreeGrafter"/>
</dbReference>
<feature type="compositionally biased region" description="Acidic residues" evidence="5">
    <location>
        <begin position="1698"/>
        <end position="1711"/>
    </location>
</feature>
<dbReference type="PANTHER" id="PTHR12792:SF0">
    <property type="entry name" value="SEPARIN"/>
    <property type="match status" value="1"/>
</dbReference>
<sequence>MPVAKTAAASAGSNSRSNGRAAQSSSSSKLLPPSRKVSGALDAPRSISSSKPKMASVVAPTTGKAASAASGRPAAMRNLGAVASGASDSQQVHCIDGEEVLSRLSIASSITGDLVLALEGLFGVAGPCSAGLAQVGAKSSATCTALHIVDKEKQEMTKMQKAHLAKRIANACLKSLNDLVVAGWKPAKSTREQASQVRGDKKDASARSAAPRPAHSSTTQRPRDAPRSCSGTTPASGTVTSRHVADLLKCCGLALTFLSREVQPAGKGTELLSARCTAIRKMISLELGEVIGDEVAALRRESLVSCGLADFDAHADRTVRDRTILFPSPGNVSREIQPFILDTLTLSAAGALQTLAASDLEAYLEVLREPEGVLAWLRAAAEDPTSKSCADRPAFALERGLRASLSRLEHVLTPASDVTFEARSIGLEALLCVSDLKTDIFLATAARVGAAHYQACTDEARPHAFARMDAAFTKWLNRLGPEVLSTQGFVKFAEVWLNYARHAKDCTAVDRIAKLLTASDSDSCTDDPKQHNRKDSASADLHIARSVAVITKAVVAFDTAGETLPEAALLDGARACLDDLGSTSLHASDDGREQLFTSLGRLCRRMLDAMSASLVDSALSELVKSYMRVTSRHLRTPGGPPLTRGTSVEDILHDTCDAGRFLATSVLKPSISSTHDEARDSLSQVDALCALESLALEAQAKQAYNVSTTWYQLGVRLYHERLAGAAVAFLEKSCEAGELSERLFANSPADEMSDKRADAAVRRYDVLSSSLRLAEQHARAVDASIKAVRAIRPARWEMLAEATHNSAPCDIFANPALLQVANIVTSFQHVSTFSLLRSQCAKAPHGVLRVLKDAAVPETAIGVLLEQCSKTLEPLAHRAEAPNALMDTLQSALEVYGPTTYPLRRARVLLRQLESCVLLGNRTYEDVEEIRLEAQTLLDRETLGADARLVGCVPALRAQLALLMLCASQKASGALGIERTGKYAHEAAMCLRNLVPSASTKTGQEPEKRILKDSLSRQDNVALRTPPRRKPMALLPTPPTTAPATTSQTSGTDALDKERLGSLLNLAARMTVASGHSLARLEVLSASWQLHNPDTLDRHAVGDKTLCGADLAEEMMKVGLHTEAEEVLRSADAITAGPLVRFSLFLVRAKGCIHREHLQEAVQMYEKAIAAAGLIEASPPKSSSWTMALERAASNLRHAQAAEVYSLIRQAQGDATSALQAAVEGVRCSARAVSIMTKICTPPKISKTDEEAKDIAQLLGPPASIDGKKVADAESSGNSEQSEQQPTHVSVGTHAVASLYWRVVHCASAAYSHASTLYDLRGSAKDAEMFATETINFCKPLGVPVPSATALMQRARIRAALAQTFVARDDLQQARLLLGGSLLPETCALAIAEATISGENGRNIVLSEIAKVSTESEALVELVKKLRVVGPAPQADQQRRSTAAKRQVAAPTKSKSAALKKISSPAVPAQLFTDFPLIRLKMDVLAQHVEALLDFDRLQEASDKLDRLHQLERHGDSSLKSKVALADAKVAIRRALQQLQGDQVLSLISETVISFTDAAYANAREPPQLAKSVAALFSQQASSLSASLLSSSTARAFLVRKVLSLLTDLYSLAAVLLHGGEGDESVGKIAQTTNAASAVTLERELTEAIEMKLKRQPPVVGANSPEWLRFAGPSAAKRAPRTRPALRAGRAAALMDEDDHQALSSDDESDSEVQAAINPSRKNVLTDQQLQSYWESVKHRHATCAAQIVKADAATRIDLPPHWTVITINLSHDGSSLVVSRQRGPAAQAHANDVAFRLPIDRHGRREGEEEELSMAAALSELKDVVDTSNRATQGAKNLQGVDARRQWWQNRMQLDTRIKDLVEAIEQRWLGPFKSIFLESTAQADELASLKTAWDGIFRRACFGASGSKRAARVQVPEAILDCLSALPPACTDEELEDLLHFVIDSFQFSSVPIAVDEVDFDHTVIQLRGALETFRGKVNARTRGSGVDAHTLPAAHTFLVLDKDTCALPWESMPCVRGRAVSRIPSLSFLQDRIELSRLAQPQSREDEGGSFNFGQKPSAYYLLNPSGELTRTQERFEPWLKSRKWAGDAGHVPVADAFSASLASKDLVLYFGHSGAEQFARSQAIRSLKRCAVTMLWGCSSGVLRDQGEYDRAGTPYNYMLAGCPALVANLWDATDRELDGVAESVFVKCGLMRSTDVLSTGIEPPSDTCNSSGNSKLSLTQAVNASRDACKLPYLTGAAVVVYGVPVYF</sequence>
<dbReference type="InterPro" id="IPR005314">
    <property type="entry name" value="Peptidase_C50"/>
</dbReference>
<evidence type="ECO:0000256" key="2">
    <source>
        <dbReference type="ARBA" id="ARBA00012489"/>
    </source>
</evidence>
<evidence type="ECO:0000313" key="8">
    <source>
        <dbReference type="Proteomes" id="UP000054845"/>
    </source>
</evidence>
<dbReference type="InterPro" id="IPR030397">
    <property type="entry name" value="SEPARIN_core_dom"/>
</dbReference>
<dbReference type="Proteomes" id="UP000054845">
    <property type="component" value="Unassembled WGS sequence"/>
</dbReference>
<keyword evidence="3" id="KW-0378">Hydrolase</keyword>
<feature type="region of interest" description="Disordered" evidence="5">
    <location>
        <begin position="190"/>
        <end position="238"/>
    </location>
</feature>
<dbReference type="STRING" id="401625.A0A0P1BEY5"/>
<dbReference type="GO" id="GO:0005737">
    <property type="term" value="C:cytoplasm"/>
    <property type="evidence" value="ECO:0007669"/>
    <property type="project" value="TreeGrafter"/>
</dbReference>
<protein>
    <recommendedName>
        <fullName evidence="2">separase</fullName>
        <ecNumber evidence="2">3.4.22.49</ecNumber>
    </recommendedName>
</protein>
<dbReference type="Pfam" id="PF03568">
    <property type="entry name" value="Separin_C"/>
    <property type="match status" value="1"/>
</dbReference>
<feature type="region of interest" description="Disordered" evidence="5">
    <location>
        <begin position="1261"/>
        <end position="1288"/>
    </location>
</feature>